<dbReference type="GO" id="GO:0008841">
    <property type="term" value="F:dihydrofolate synthase activity"/>
    <property type="evidence" value="ECO:0007669"/>
    <property type="project" value="TreeGrafter"/>
</dbReference>
<dbReference type="PANTHER" id="PTHR11136:SF0">
    <property type="entry name" value="DIHYDROFOLATE SYNTHETASE-RELATED"/>
    <property type="match status" value="1"/>
</dbReference>
<evidence type="ECO:0000256" key="10">
    <source>
        <dbReference type="PIRNR" id="PIRNR001563"/>
    </source>
</evidence>
<dbReference type="InterPro" id="IPR036565">
    <property type="entry name" value="Mur-like_cat_sf"/>
</dbReference>
<evidence type="ECO:0000256" key="5">
    <source>
        <dbReference type="ARBA" id="ARBA00022741"/>
    </source>
</evidence>
<dbReference type="PANTHER" id="PTHR11136">
    <property type="entry name" value="FOLYLPOLYGLUTAMATE SYNTHASE-RELATED"/>
    <property type="match status" value="1"/>
</dbReference>
<evidence type="ECO:0000256" key="2">
    <source>
        <dbReference type="ARBA" id="ARBA00013025"/>
    </source>
</evidence>
<evidence type="ECO:0000256" key="7">
    <source>
        <dbReference type="ARBA" id="ARBA00022842"/>
    </source>
</evidence>
<dbReference type="PROSITE" id="PS01012">
    <property type="entry name" value="FOLYLPOLYGLU_SYNT_2"/>
    <property type="match status" value="1"/>
</dbReference>
<dbReference type="EMBL" id="JAOQJZ010000006">
    <property type="protein sequence ID" value="MCU6705682.1"/>
    <property type="molecule type" value="Genomic_DNA"/>
</dbReference>
<dbReference type="InterPro" id="IPR018109">
    <property type="entry name" value="Folylpolyglutamate_synth_CS"/>
</dbReference>
<dbReference type="InterPro" id="IPR004101">
    <property type="entry name" value="Mur_ligase_C"/>
</dbReference>
<evidence type="ECO:0000259" key="11">
    <source>
        <dbReference type="Pfam" id="PF02875"/>
    </source>
</evidence>
<name>A0AAE3IHZ0_9FIRM</name>
<keyword evidence="3 10" id="KW-0436">Ligase</keyword>
<reference evidence="13 14" key="1">
    <citation type="journal article" date="2021" name="ISME Commun">
        <title>Automated analysis of genomic sequences facilitates high-throughput and comprehensive description of bacteria.</title>
        <authorList>
            <person name="Hitch T.C.A."/>
        </authorList>
    </citation>
    <scope>NUCLEOTIDE SEQUENCE [LARGE SCALE GENOMIC DNA]</scope>
    <source>
        <strain evidence="13 14">Sanger_31</strain>
    </source>
</reference>
<evidence type="ECO:0000313" key="14">
    <source>
        <dbReference type="Proteomes" id="UP001208131"/>
    </source>
</evidence>
<protein>
    <recommendedName>
        <fullName evidence="2">tetrahydrofolate synthase</fullName>
        <ecNumber evidence="2">6.3.2.17</ecNumber>
    </recommendedName>
    <alternativeName>
        <fullName evidence="8">Tetrahydrofolylpolyglutamate synthase</fullName>
    </alternativeName>
</protein>
<dbReference type="RefSeq" id="WP_267300962.1">
    <property type="nucleotide sequence ID" value="NZ_JAOQJZ010000006.1"/>
</dbReference>
<proteinExistence type="inferred from homology"/>
<evidence type="ECO:0000259" key="12">
    <source>
        <dbReference type="Pfam" id="PF08245"/>
    </source>
</evidence>
<dbReference type="InterPro" id="IPR001645">
    <property type="entry name" value="Folylpolyglutamate_synth"/>
</dbReference>
<dbReference type="Pfam" id="PF02875">
    <property type="entry name" value="Mur_ligase_C"/>
    <property type="match status" value="1"/>
</dbReference>
<dbReference type="SUPFAM" id="SSF53244">
    <property type="entry name" value="MurD-like peptide ligases, peptide-binding domain"/>
    <property type="match status" value="1"/>
</dbReference>
<evidence type="ECO:0000256" key="3">
    <source>
        <dbReference type="ARBA" id="ARBA00022598"/>
    </source>
</evidence>
<feature type="domain" description="Mur ligase C-terminal" evidence="11">
    <location>
        <begin position="298"/>
        <end position="416"/>
    </location>
</feature>
<keyword evidence="14" id="KW-1185">Reference proteome</keyword>
<evidence type="ECO:0000256" key="6">
    <source>
        <dbReference type="ARBA" id="ARBA00022840"/>
    </source>
</evidence>
<dbReference type="PIRSF" id="PIRSF001563">
    <property type="entry name" value="Folylpolyglu_synth"/>
    <property type="match status" value="1"/>
</dbReference>
<comment type="catalytic activity">
    <reaction evidence="9">
        <text>(6S)-5,6,7,8-tetrahydrofolyl-(gamma-L-Glu)(n) + L-glutamate + ATP = (6S)-5,6,7,8-tetrahydrofolyl-(gamma-L-Glu)(n+1) + ADP + phosphate + H(+)</text>
        <dbReference type="Rhea" id="RHEA:10580"/>
        <dbReference type="Rhea" id="RHEA-COMP:14738"/>
        <dbReference type="Rhea" id="RHEA-COMP:14740"/>
        <dbReference type="ChEBI" id="CHEBI:15378"/>
        <dbReference type="ChEBI" id="CHEBI:29985"/>
        <dbReference type="ChEBI" id="CHEBI:30616"/>
        <dbReference type="ChEBI" id="CHEBI:43474"/>
        <dbReference type="ChEBI" id="CHEBI:141005"/>
        <dbReference type="ChEBI" id="CHEBI:456216"/>
        <dbReference type="EC" id="6.3.2.17"/>
    </reaction>
</comment>
<dbReference type="GO" id="GO:0004326">
    <property type="term" value="F:tetrahydrofolylpolyglutamate synthase activity"/>
    <property type="evidence" value="ECO:0007669"/>
    <property type="project" value="UniProtKB-EC"/>
</dbReference>
<dbReference type="NCBIfam" id="TIGR01499">
    <property type="entry name" value="folC"/>
    <property type="match status" value="1"/>
</dbReference>
<evidence type="ECO:0000256" key="1">
    <source>
        <dbReference type="ARBA" id="ARBA00008276"/>
    </source>
</evidence>
<keyword evidence="5 10" id="KW-0547">Nucleotide-binding</keyword>
<comment type="caution">
    <text evidence="13">The sequence shown here is derived from an EMBL/GenBank/DDBJ whole genome shotgun (WGS) entry which is preliminary data.</text>
</comment>
<dbReference type="GO" id="GO:0005524">
    <property type="term" value="F:ATP binding"/>
    <property type="evidence" value="ECO:0007669"/>
    <property type="project" value="UniProtKB-KW"/>
</dbReference>
<dbReference type="EC" id="6.3.2.17" evidence="2"/>
<dbReference type="Gene3D" id="3.40.1190.10">
    <property type="entry name" value="Mur-like, catalytic domain"/>
    <property type="match status" value="1"/>
</dbReference>
<dbReference type="AlphaFoldDB" id="A0AAE3IHZ0"/>
<gene>
    <name evidence="13" type="ORF">OCV57_07060</name>
</gene>
<comment type="similarity">
    <text evidence="1 10">Belongs to the folylpolyglutamate synthase family.</text>
</comment>
<keyword evidence="7" id="KW-0460">Magnesium</keyword>
<sequence length="430" mass="47109">MIELIENTKDIDELEFINSFSHSGKPVKDLSRIKALLSDLGDPQDSLKFVHIAGTNGKGSMAQMFSEVFQCAGLKTGLFTSPYIISYTDRIKINGIDIPKPALAKMAKRVKAVTDMHCDRENFSQFEITTAIAFLYFAEENCDIVVLETGLGGLLDSTNVIKTPVLTVIGSVDFDHTAILGDTLEKIAYQKAGIIKPHCPCVLSAGNDMKVIRTVREQAVRNLSQLVIPDIKQLKLISCDVFGSKFEFKGQPYEVTMGGAHQVLNAMSVISGIRLINDTLKIPQDKILEGIKKAQLQGRVQILSREPLLILDGAHNPDGLSALAGVLEHCPKRPCYAVMGMCRDKNITEAVKKLIPYVDKFYTVDGFSDRAETASDLADIITNAGGRAEQSPKPALEMARQLINENPHGVNLICGSLFLCAQVLNEMKDI</sequence>
<dbReference type="GO" id="GO:0046872">
    <property type="term" value="F:metal ion binding"/>
    <property type="evidence" value="ECO:0007669"/>
    <property type="project" value="UniProtKB-KW"/>
</dbReference>
<dbReference type="InterPro" id="IPR013221">
    <property type="entry name" value="Mur_ligase_cen"/>
</dbReference>
<evidence type="ECO:0000256" key="8">
    <source>
        <dbReference type="ARBA" id="ARBA00030592"/>
    </source>
</evidence>
<evidence type="ECO:0000256" key="4">
    <source>
        <dbReference type="ARBA" id="ARBA00022723"/>
    </source>
</evidence>
<dbReference type="InterPro" id="IPR036615">
    <property type="entry name" value="Mur_ligase_C_dom_sf"/>
</dbReference>
<feature type="domain" description="Mur ligase central" evidence="12">
    <location>
        <begin position="52"/>
        <end position="270"/>
    </location>
</feature>
<accession>A0AAE3IHZ0</accession>
<dbReference type="GO" id="GO:0005737">
    <property type="term" value="C:cytoplasm"/>
    <property type="evidence" value="ECO:0007669"/>
    <property type="project" value="TreeGrafter"/>
</dbReference>
<evidence type="ECO:0000256" key="9">
    <source>
        <dbReference type="ARBA" id="ARBA00047493"/>
    </source>
</evidence>
<dbReference type="Gene3D" id="3.90.190.20">
    <property type="entry name" value="Mur ligase, C-terminal domain"/>
    <property type="match status" value="1"/>
</dbReference>
<keyword evidence="6 10" id="KW-0067">ATP-binding</keyword>
<keyword evidence="4" id="KW-0479">Metal-binding</keyword>
<dbReference type="Pfam" id="PF08245">
    <property type="entry name" value="Mur_ligase_M"/>
    <property type="match status" value="1"/>
</dbReference>
<evidence type="ECO:0000313" key="13">
    <source>
        <dbReference type="EMBL" id="MCU6705682.1"/>
    </source>
</evidence>
<dbReference type="Proteomes" id="UP001208131">
    <property type="component" value="Unassembled WGS sequence"/>
</dbReference>
<organism evidence="13 14">
    <name type="scientific">Hominimerdicola aceti</name>
    <dbReference type="NCBI Taxonomy" id="2981726"/>
    <lineage>
        <taxon>Bacteria</taxon>
        <taxon>Bacillati</taxon>
        <taxon>Bacillota</taxon>
        <taxon>Clostridia</taxon>
        <taxon>Eubacteriales</taxon>
        <taxon>Oscillospiraceae</taxon>
        <taxon>Hominimerdicola</taxon>
    </lineage>
</organism>
<dbReference type="SUPFAM" id="SSF53623">
    <property type="entry name" value="MurD-like peptide ligases, catalytic domain"/>
    <property type="match status" value="1"/>
</dbReference>